<reference evidence="6" key="1">
    <citation type="submission" date="2022-08" db="EMBL/GenBank/DDBJ databases">
        <title>Reclassification of Massilia species as members of the genera Telluria, Duganella, Pseudoduganella, Mokoshia gen. nov. and Zemynaea gen. nov. using orthogonal and non-orthogonal genome-based approaches.</title>
        <authorList>
            <person name="Bowman J.P."/>
        </authorList>
    </citation>
    <scope>NUCLEOTIDE SEQUENCE</scope>
    <source>
        <strain evidence="6">LMG 11547</strain>
    </source>
</reference>
<dbReference type="Proteomes" id="UP001165263">
    <property type="component" value="Unassembled WGS sequence"/>
</dbReference>
<accession>A0ABT2C789</accession>
<dbReference type="SUPFAM" id="SSF53474">
    <property type="entry name" value="alpha/beta-Hydrolases"/>
    <property type="match status" value="1"/>
</dbReference>
<dbReference type="Gene3D" id="3.40.50.1820">
    <property type="entry name" value="alpha/beta hydrolase"/>
    <property type="match status" value="1"/>
</dbReference>
<name>A0ABT2C789_9BURK</name>
<feature type="signal peptide" evidence="4">
    <location>
        <begin position="1"/>
        <end position="22"/>
    </location>
</feature>
<evidence type="ECO:0000256" key="3">
    <source>
        <dbReference type="ARBA" id="ARBA00022801"/>
    </source>
</evidence>
<keyword evidence="2 4" id="KW-0732">Signal</keyword>
<dbReference type="InterPro" id="IPR054579">
    <property type="entry name" value="GCE-like_dom"/>
</dbReference>
<keyword evidence="7" id="KW-1185">Reference proteome</keyword>
<evidence type="ECO:0000256" key="2">
    <source>
        <dbReference type="ARBA" id="ARBA00022729"/>
    </source>
</evidence>
<dbReference type="InterPro" id="IPR029058">
    <property type="entry name" value="AB_hydrolase_fold"/>
</dbReference>
<dbReference type="PROSITE" id="PS51257">
    <property type="entry name" value="PROKAR_LIPOPROTEIN"/>
    <property type="match status" value="1"/>
</dbReference>
<sequence length="393" mass="42134">MGTRLIAAACAAALLAGCQHLAPALPGVADLRPQPQLPDPFTFADGRPVRSKADWQHRRAELAVQVQHYELGVKPGAAPVQARMDGADLVVSVTHEGRTFRFPAKIQLPQGGKAPYPAIIGMGAVSLNNDDLQRMGVALITFPNNLVAEQQNGGSRGKGGFYDLYGSGHMAGAMAAWSWGVSRLIDALEQTPDARIDAGRLGITGCSRNGKGAIVAGAFDERIRLTIAQESGSGGAAGWRISDAQRAAGQNVQTLRQIVTENVWFTENFKQFGEAATRLPFDQHEVMGLIAPRALLVVENTSMEWLGNESAFRTSLAAREIWTALGAEDAMGIAQVGGHPHCQLPASQYGHVNAYARRFLLNEAGVDTRVLTTDGTFERDPKAWVIWSTPALH</sequence>
<evidence type="ECO:0000259" key="5">
    <source>
        <dbReference type="Pfam" id="PF22244"/>
    </source>
</evidence>
<dbReference type="RefSeq" id="WP_259452206.1">
    <property type="nucleotide sequence ID" value="NZ_CP119520.1"/>
</dbReference>
<protein>
    <recommendedName>
        <fullName evidence="5">4-O-methyl-glucuronoyl methylesterase-like domain-containing protein</fullName>
    </recommendedName>
</protein>
<feature type="domain" description="4-O-methyl-glucuronoyl methylesterase-like" evidence="5">
    <location>
        <begin position="91"/>
        <end position="326"/>
    </location>
</feature>
<dbReference type="EMBL" id="JANUHC010000013">
    <property type="protein sequence ID" value="MCS0633222.1"/>
    <property type="molecule type" value="Genomic_DNA"/>
</dbReference>
<organism evidence="6 7">
    <name type="scientific">Telluria mixta</name>
    <dbReference type="NCBI Taxonomy" id="34071"/>
    <lineage>
        <taxon>Bacteria</taxon>
        <taxon>Pseudomonadati</taxon>
        <taxon>Pseudomonadota</taxon>
        <taxon>Betaproteobacteria</taxon>
        <taxon>Burkholderiales</taxon>
        <taxon>Oxalobacteraceae</taxon>
        <taxon>Telluria group</taxon>
        <taxon>Telluria</taxon>
    </lineage>
</organism>
<evidence type="ECO:0000313" key="6">
    <source>
        <dbReference type="EMBL" id="MCS0633222.1"/>
    </source>
</evidence>
<keyword evidence="3" id="KW-0378">Hydrolase</keyword>
<evidence type="ECO:0000313" key="7">
    <source>
        <dbReference type="Proteomes" id="UP001165263"/>
    </source>
</evidence>
<gene>
    <name evidence="6" type="ORF">NX786_28190</name>
</gene>
<comment type="caution">
    <text evidence="6">The sequence shown here is derived from an EMBL/GenBank/DDBJ whole genome shotgun (WGS) entry which is preliminary data.</text>
</comment>
<keyword evidence="1" id="KW-0719">Serine esterase</keyword>
<proteinExistence type="predicted"/>
<feature type="chain" id="PRO_5047411256" description="4-O-methyl-glucuronoyl methylesterase-like domain-containing protein" evidence="4">
    <location>
        <begin position="23"/>
        <end position="393"/>
    </location>
</feature>
<dbReference type="Pfam" id="PF22244">
    <property type="entry name" value="GCE_fung"/>
    <property type="match status" value="1"/>
</dbReference>
<evidence type="ECO:0000256" key="1">
    <source>
        <dbReference type="ARBA" id="ARBA00022487"/>
    </source>
</evidence>
<evidence type="ECO:0000256" key="4">
    <source>
        <dbReference type="SAM" id="SignalP"/>
    </source>
</evidence>